<proteinExistence type="predicted"/>
<reference evidence="1" key="1">
    <citation type="submission" date="2022-01" db="EMBL/GenBank/DDBJ databases">
        <title>Genome sequencing of Zunongwangia sp. M21534 genome.</title>
        <authorList>
            <person name="Chen Y."/>
            <person name="Dong C."/>
            <person name="Shao Z."/>
        </authorList>
    </citation>
    <scope>NUCLEOTIDE SEQUENCE</scope>
    <source>
        <strain evidence="1">MCCC M21534</strain>
    </source>
</reference>
<name>A0A9X1ZX44_9FLAO</name>
<evidence type="ECO:0000313" key="2">
    <source>
        <dbReference type="Proteomes" id="UP001139521"/>
    </source>
</evidence>
<organism evidence="1 2">
    <name type="scientific">Zunongwangia pacifica</name>
    <dbReference type="NCBI Taxonomy" id="2911062"/>
    <lineage>
        <taxon>Bacteria</taxon>
        <taxon>Pseudomonadati</taxon>
        <taxon>Bacteroidota</taxon>
        <taxon>Flavobacteriia</taxon>
        <taxon>Flavobacteriales</taxon>
        <taxon>Flavobacteriaceae</taxon>
        <taxon>Zunongwangia</taxon>
    </lineage>
</organism>
<dbReference type="AlphaFoldDB" id="A0A9X1ZX44"/>
<keyword evidence="2" id="KW-1185">Reference proteome</keyword>
<sequence>MIATNAAIEHYKLIPDGYRDVVRWQQRGQKAVAESAILHSAIYNCTRFP</sequence>
<dbReference type="Proteomes" id="UP001139521">
    <property type="component" value="Unassembled WGS sequence"/>
</dbReference>
<evidence type="ECO:0000313" key="1">
    <source>
        <dbReference type="EMBL" id="MCL6220780.1"/>
    </source>
</evidence>
<protein>
    <submittedName>
        <fullName evidence="1">Uncharacterized protein</fullName>
    </submittedName>
</protein>
<accession>A0A9X1ZX44</accession>
<dbReference type="EMBL" id="JAKHSK010000056">
    <property type="protein sequence ID" value="MCL6220780.1"/>
    <property type="molecule type" value="Genomic_DNA"/>
</dbReference>
<comment type="caution">
    <text evidence="1">The sequence shown here is derived from an EMBL/GenBank/DDBJ whole genome shotgun (WGS) entry which is preliminary data.</text>
</comment>
<dbReference type="RefSeq" id="WP_249603464.1">
    <property type="nucleotide sequence ID" value="NZ_JAKHSK010000056.1"/>
</dbReference>
<gene>
    <name evidence="1" type="ORF">L1967_21010</name>
</gene>